<evidence type="ECO:0000313" key="4">
    <source>
        <dbReference type="Proteomes" id="UP001196530"/>
    </source>
</evidence>
<feature type="compositionally biased region" description="Polar residues" evidence="1">
    <location>
        <begin position="15"/>
        <end position="33"/>
    </location>
</feature>
<proteinExistence type="predicted"/>
<feature type="compositionally biased region" description="Polar residues" evidence="1">
    <location>
        <begin position="118"/>
        <end position="137"/>
    </location>
</feature>
<feature type="region of interest" description="Disordered" evidence="1">
    <location>
        <begin position="282"/>
        <end position="341"/>
    </location>
</feature>
<dbReference type="RefSeq" id="XP_043059779.1">
    <property type="nucleotide sequence ID" value="XM_043203122.1"/>
</dbReference>
<dbReference type="AlphaFoldDB" id="A0AAN6DHT2"/>
<feature type="compositionally biased region" description="Low complexity" evidence="1">
    <location>
        <begin position="224"/>
        <end position="234"/>
    </location>
</feature>
<dbReference type="SUPFAM" id="SSF47473">
    <property type="entry name" value="EF-hand"/>
    <property type="match status" value="1"/>
</dbReference>
<evidence type="ECO:0000313" key="3">
    <source>
        <dbReference type="EMBL" id="KAG7818757.1"/>
    </source>
</evidence>
<feature type="region of interest" description="Disordered" evidence="1">
    <location>
        <begin position="1"/>
        <end position="99"/>
    </location>
</feature>
<dbReference type="SMART" id="SM00027">
    <property type="entry name" value="EH"/>
    <property type="match status" value="1"/>
</dbReference>
<dbReference type="Gene3D" id="1.10.238.10">
    <property type="entry name" value="EF-hand"/>
    <property type="match status" value="1"/>
</dbReference>
<name>A0AAN6DHT2_PICAN</name>
<dbReference type="InterPro" id="IPR000261">
    <property type="entry name" value="EH_dom"/>
</dbReference>
<protein>
    <recommendedName>
        <fullName evidence="2">EH domain-containing protein</fullName>
    </recommendedName>
</protein>
<comment type="caution">
    <text evidence="3">The sequence shown here is derived from an EMBL/GenBank/DDBJ whole genome shotgun (WGS) entry which is preliminary data.</text>
</comment>
<dbReference type="PROSITE" id="PS50031">
    <property type="entry name" value="EH"/>
    <property type="match status" value="1"/>
</dbReference>
<reference evidence="3" key="1">
    <citation type="journal article" date="2021" name="G3 (Bethesda)">
        <title>Genomic diversity, chromosomal rearrangements, and interspecies hybridization in the ogataea polymorpha species complex.</title>
        <authorList>
            <person name="Hanson S.J."/>
            <person name="Cinneide E.O."/>
            <person name="Salzberg L.I."/>
            <person name="Wolfe K.H."/>
            <person name="McGowan J."/>
            <person name="Fitzpatrick D.A."/>
            <person name="Matlin K."/>
        </authorList>
    </citation>
    <scope>NUCLEOTIDE SEQUENCE</scope>
    <source>
        <strain evidence="3">61-244</strain>
    </source>
</reference>
<dbReference type="EMBL" id="JAHLUX010000005">
    <property type="protein sequence ID" value="KAG7818757.1"/>
    <property type="molecule type" value="Genomic_DNA"/>
</dbReference>
<feature type="domain" description="EH" evidence="2">
    <location>
        <begin position="429"/>
        <end position="485"/>
    </location>
</feature>
<feature type="region of interest" description="Disordered" evidence="1">
    <location>
        <begin position="113"/>
        <end position="234"/>
    </location>
</feature>
<evidence type="ECO:0000256" key="1">
    <source>
        <dbReference type="SAM" id="MobiDB-lite"/>
    </source>
</evidence>
<feature type="compositionally biased region" description="Polar residues" evidence="1">
    <location>
        <begin position="63"/>
        <end position="72"/>
    </location>
</feature>
<evidence type="ECO:0000259" key="2">
    <source>
        <dbReference type="PROSITE" id="PS50031"/>
    </source>
</evidence>
<dbReference type="InterPro" id="IPR011992">
    <property type="entry name" value="EF-hand-dom_pair"/>
</dbReference>
<dbReference type="Proteomes" id="UP001196530">
    <property type="component" value="Unassembled WGS sequence"/>
</dbReference>
<gene>
    <name evidence="3" type="ORF">KL928_002625</name>
</gene>
<feature type="compositionally biased region" description="Low complexity" evidence="1">
    <location>
        <begin position="194"/>
        <end position="205"/>
    </location>
</feature>
<feature type="compositionally biased region" description="Polar residues" evidence="1">
    <location>
        <begin position="144"/>
        <end position="158"/>
    </location>
</feature>
<accession>A0AAN6DHT2</accession>
<organism evidence="3 4">
    <name type="scientific">Pichia angusta</name>
    <name type="common">Yeast</name>
    <name type="synonym">Hansenula polymorpha</name>
    <dbReference type="NCBI Taxonomy" id="870730"/>
    <lineage>
        <taxon>Eukaryota</taxon>
        <taxon>Fungi</taxon>
        <taxon>Dikarya</taxon>
        <taxon>Ascomycota</taxon>
        <taxon>Saccharomycotina</taxon>
        <taxon>Pichiomycetes</taxon>
        <taxon>Pichiales</taxon>
        <taxon>Pichiaceae</taxon>
        <taxon>Ogataea</taxon>
    </lineage>
</organism>
<feature type="compositionally biased region" description="Polar residues" evidence="1">
    <location>
        <begin position="184"/>
        <end position="193"/>
    </location>
</feature>
<dbReference type="GeneID" id="66126676"/>
<sequence length="577" mass="64529">MNMDPSLAAKAAVRKQSSQTASANEIVPHTSSLARIKKANPQPILRNQHPRKSDGSASSVSSVRTKQNSVPTSADWAKRPSTPGKHALRTTWDSVNSNSSSAALAAASLVAKSRPSLMVSTSQPKLSTTPENLSSPSIRPVPMSLSSHSIPNLKSPNFGTAKPLSPNDPIPPHPEFYSDPLSKSPYNNSSPNRSAKSSVHSLSSSLKDDIKLLSPPPKVSHDGSISTSNSYSSLSLPMISEDEDYLYKDAPEEPSFSCSNWDLSYDFPKHTFHQLAEPATIADYYDQNPSDNEKLDTKRPLSRKPPPAVEVNESTSILKEPSSAEPDVDEVPASGDEALPQYPVSPVAEYRLPHHHHGLVRGAHGKKFQRMLGLQRHDSSQSTHPVPAEQEQHLKFKTTLRKEKHTKKSFNEAKPWKHHNDANYVTEEEKKRYEGVWAANKGSYVDDKEESIVADAGKRIHGLVVRELWRRSRLSDETLERIWDLLIEHRKKEYFARQQDQDEQHDDLEFDDGTLTKEEFILGTWLVDQCLYGRKLPPTIHDELWNSVETRASVIVKPKKGNNRRKREKMLKKVGMA</sequence>